<organism evidence="2 3">
    <name type="scientific">Glonium stellatum</name>
    <dbReference type="NCBI Taxonomy" id="574774"/>
    <lineage>
        <taxon>Eukaryota</taxon>
        <taxon>Fungi</taxon>
        <taxon>Dikarya</taxon>
        <taxon>Ascomycota</taxon>
        <taxon>Pezizomycotina</taxon>
        <taxon>Dothideomycetes</taxon>
        <taxon>Pleosporomycetidae</taxon>
        <taxon>Gloniales</taxon>
        <taxon>Gloniaceae</taxon>
        <taxon>Glonium</taxon>
    </lineage>
</organism>
<dbReference type="AlphaFoldDB" id="A0A8E2F6W7"/>
<dbReference type="OrthoDB" id="3535086at2759"/>
<sequence length="137" mass="15356">MLPALQPSRPKSSPQLGPSYLHQQTRSQQQLAGSSMIPQEMRQTIERLAARMPKTQLEAMPPFGPMPQAPMLQSRVTGFMQHQYDSATRHPVFFTEQLRKPPFPLPEDASRGLNPVAHGYITENRRPDAGTGGRIKL</sequence>
<evidence type="ECO:0000313" key="3">
    <source>
        <dbReference type="Proteomes" id="UP000250140"/>
    </source>
</evidence>
<name>A0A8E2F6W7_9PEZI</name>
<evidence type="ECO:0000313" key="2">
    <source>
        <dbReference type="EMBL" id="OCL11677.1"/>
    </source>
</evidence>
<proteinExistence type="predicted"/>
<reference evidence="2 3" key="1">
    <citation type="journal article" date="2016" name="Nat. Commun.">
        <title>Ectomycorrhizal ecology is imprinted in the genome of the dominant symbiotic fungus Cenococcum geophilum.</title>
        <authorList>
            <consortium name="DOE Joint Genome Institute"/>
            <person name="Peter M."/>
            <person name="Kohler A."/>
            <person name="Ohm R.A."/>
            <person name="Kuo A."/>
            <person name="Krutzmann J."/>
            <person name="Morin E."/>
            <person name="Arend M."/>
            <person name="Barry K.W."/>
            <person name="Binder M."/>
            <person name="Choi C."/>
            <person name="Clum A."/>
            <person name="Copeland A."/>
            <person name="Grisel N."/>
            <person name="Haridas S."/>
            <person name="Kipfer T."/>
            <person name="LaButti K."/>
            <person name="Lindquist E."/>
            <person name="Lipzen A."/>
            <person name="Maire R."/>
            <person name="Meier B."/>
            <person name="Mihaltcheva S."/>
            <person name="Molinier V."/>
            <person name="Murat C."/>
            <person name="Poggeler S."/>
            <person name="Quandt C.A."/>
            <person name="Sperisen C."/>
            <person name="Tritt A."/>
            <person name="Tisserant E."/>
            <person name="Crous P.W."/>
            <person name="Henrissat B."/>
            <person name="Nehls U."/>
            <person name="Egli S."/>
            <person name="Spatafora J.W."/>
            <person name="Grigoriev I.V."/>
            <person name="Martin F.M."/>
        </authorList>
    </citation>
    <scope>NUCLEOTIDE SEQUENCE [LARGE SCALE GENOMIC DNA]</scope>
    <source>
        <strain evidence="2 3">CBS 207.34</strain>
    </source>
</reference>
<accession>A0A8E2F6W7</accession>
<evidence type="ECO:0000256" key="1">
    <source>
        <dbReference type="SAM" id="MobiDB-lite"/>
    </source>
</evidence>
<protein>
    <submittedName>
        <fullName evidence="2">Uncharacterized protein</fullName>
    </submittedName>
</protein>
<gene>
    <name evidence="2" type="ORF">AOQ84DRAFT_286716</name>
</gene>
<dbReference type="EMBL" id="KV749010">
    <property type="protein sequence ID" value="OCL11677.1"/>
    <property type="molecule type" value="Genomic_DNA"/>
</dbReference>
<feature type="region of interest" description="Disordered" evidence="1">
    <location>
        <begin position="1"/>
        <end position="38"/>
    </location>
</feature>
<feature type="compositionally biased region" description="Polar residues" evidence="1">
    <location>
        <begin position="9"/>
        <end position="37"/>
    </location>
</feature>
<keyword evidence="3" id="KW-1185">Reference proteome</keyword>
<dbReference type="Proteomes" id="UP000250140">
    <property type="component" value="Unassembled WGS sequence"/>
</dbReference>